<name>A0A7J8CI26_ROUAE</name>
<accession>A0A7J8CI26</accession>
<reference evidence="1 2" key="1">
    <citation type="journal article" date="2020" name="Nature">
        <title>Six reference-quality genomes reveal evolution of bat adaptations.</title>
        <authorList>
            <person name="Jebb D."/>
            <person name="Huang Z."/>
            <person name="Pippel M."/>
            <person name="Hughes G.M."/>
            <person name="Lavrichenko K."/>
            <person name="Devanna P."/>
            <person name="Winkler S."/>
            <person name="Jermiin L.S."/>
            <person name="Skirmuntt E.C."/>
            <person name="Katzourakis A."/>
            <person name="Burkitt-Gray L."/>
            <person name="Ray D.A."/>
            <person name="Sullivan K.A.M."/>
            <person name="Roscito J.G."/>
            <person name="Kirilenko B.M."/>
            <person name="Davalos L.M."/>
            <person name="Corthals A.P."/>
            <person name="Power M.L."/>
            <person name="Jones G."/>
            <person name="Ransome R.D."/>
            <person name="Dechmann D.K.N."/>
            <person name="Locatelli A.G."/>
            <person name="Puechmaille S.J."/>
            <person name="Fedrigo O."/>
            <person name="Jarvis E.D."/>
            <person name="Hiller M."/>
            <person name="Vernes S.C."/>
            <person name="Myers E.W."/>
            <person name="Teeling E.C."/>
        </authorList>
    </citation>
    <scope>NUCLEOTIDE SEQUENCE [LARGE SCALE GENOMIC DNA]</scope>
    <source>
        <strain evidence="1">MRouAeg1</strain>
        <tissue evidence="1">Muscle</tissue>
    </source>
</reference>
<dbReference type="AlphaFoldDB" id="A0A7J8CI26"/>
<proteinExistence type="predicted"/>
<dbReference type="EMBL" id="JACASE010000014">
    <property type="protein sequence ID" value="KAF6410525.1"/>
    <property type="molecule type" value="Genomic_DNA"/>
</dbReference>
<evidence type="ECO:0000313" key="1">
    <source>
        <dbReference type="EMBL" id="KAF6410525.1"/>
    </source>
</evidence>
<gene>
    <name evidence="1" type="ORF">HJG63_009054</name>
</gene>
<keyword evidence="2" id="KW-1185">Reference proteome</keyword>
<evidence type="ECO:0000313" key="2">
    <source>
        <dbReference type="Proteomes" id="UP000593571"/>
    </source>
</evidence>
<comment type="caution">
    <text evidence="1">The sequence shown here is derived from an EMBL/GenBank/DDBJ whole genome shotgun (WGS) entry which is preliminary data.</text>
</comment>
<sequence>MHCANQGLSPALTAQPQSQGGHKRLLVNWLQALCGLGEAGSQGDKGCPANTASLLLQFLCLRDIDYSETSCCLEWSHRPLRSLDTILQLLQAAKICLPLISMNRPPCAAQSMLLPVWIGRSGERSSRAVAVHCHWTTWGNLWVEWGIHSSESLCKGSFEGTSRDSVSFHLTWTARIPSGFYSQSYWNLLFPGLGSWAGEPPEKTRIPLSFRKALQPLSPFQ</sequence>
<protein>
    <submittedName>
        <fullName evidence="1">Uncharacterized protein</fullName>
    </submittedName>
</protein>
<organism evidence="1 2">
    <name type="scientific">Rousettus aegyptiacus</name>
    <name type="common">Egyptian fruit bat</name>
    <name type="synonym">Pteropus aegyptiacus</name>
    <dbReference type="NCBI Taxonomy" id="9407"/>
    <lineage>
        <taxon>Eukaryota</taxon>
        <taxon>Metazoa</taxon>
        <taxon>Chordata</taxon>
        <taxon>Craniata</taxon>
        <taxon>Vertebrata</taxon>
        <taxon>Euteleostomi</taxon>
        <taxon>Mammalia</taxon>
        <taxon>Eutheria</taxon>
        <taxon>Laurasiatheria</taxon>
        <taxon>Chiroptera</taxon>
        <taxon>Yinpterochiroptera</taxon>
        <taxon>Pteropodoidea</taxon>
        <taxon>Pteropodidae</taxon>
        <taxon>Rousettinae</taxon>
        <taxon>Rousettus</taxon>
    </lineage>
</organism>
<dbReference type="Proteomes" id="UP000593571">
    <property type="component" value="Unassembled WGS sequence"/>
</dbReference>